<feature type="transmembrane region" description="Helical" evidence="8">
    <location>
        <begin position="29"/>
        <end position="54"/>
    </location>
</feature>
<proteinExistence type="predicted"/>
<dbReference type="EMBL" id="JAQQEZ010000008">
    <property type="protein sequence ID" value="MFM0002261.1"/>
    <property type="molecule type" value="Genomic_DNA"/>
</dbReference>
<dbReference type="GO" id="GO:0005524">
    <property type="term" value="F:ATP binding"/>
    <property type="evidence" value="ECO:0007669"/>
    <property type="project" value="UniProtKB-KW"/>
</dbReference>
<keyword evidence="3 6" id="KW-0597">Phosphoprotein</keyword>
<accession>A0ABW9AQF7</accession>
<evidence type="ECO:0000256" key="6">
    <source>
        <dbReference type="PROSITE-ProRule" id="PRU00169"/>
    </source>
</evidence>
<dbReference type="InterPro" id="IPR005467">
    <property type="entry name" value="His_kinase_dom"/>
</dbReference>
<dbReference type="InterPro" id="IPR036890">
    <property type="entry name" value="HATPase_C_sf"/>
</dbReference>
<feature type="domain" description="Histidine kinase" evidence="9">
    <location>
        <begin position="561"/>
        <end position="782"/>
    </location>
</feature>
<dbReference type="EC" id="2.7.13.3" evidence="2"/>
<evidence type="ECO:0000313" key="11">
    <source>
        <dbReference type="EMBL" id="MFM0002261.1"/>
    </source>
</evidence>
<evidence type="ECO:0000259" key="9">
    <source>
        <dbReference type="PROSITE" id="PS50109"/>
    </source>
</evidence>
<dbReference type="InterPro" id="IPR011006">
    <property type="entry name" value="CheY-like_superfamily"/>
</dbReference>
<dbReference type="PANTHER" id="PTHR43047">
    <property type="entry name" value="TWO-COMPONENT HISTIDINE PROTEIN KINASE"/>
    <property type="match status" value="1"/>
</dbReference>
<evidence type="ECO:0000256" key="8">
    <source>
        <dbReference type="SAM" id="Phobius"/>
    </source>
</evidence>
<comment type="catalytic activity">
    <reaction evidence="1">
        <text>ATP + protein L-histidine = ADP + protein N-phospho-L-histidine.</text>
        <dbReference type="EC" id="2.7.13.3"/>
    </reaction>
</comment>
<dbReference type="SUPFAM" id="SSF47384">
    <property type="entry name" value="Homodimeric domain of signal transducing histidine kinase"/>
    <property type="match status" value="1"/>
</dbReference>
<evidence type="ECO:0000256" key="5">
    <source>
        <dbReference type="ARBA" id="ARBA00022777"/>
    </source>
</evidence>
<dbReference type="RefSeq" id="WP_408177639.1">
    <property type="nucleotide sequence ID" value="NZ_JAQQEZ010000008.1"/>
</dbReference>
<dbReference type="Proteomes" id="UP001629230">
    <property type="component" value="Unassembled WGS sequence"/>
</dbReference>
<comment type="caution">
    <text evidence="11">The sequence shown here is derived from an EMBL/GenBank/DDBJ whole genome shotgun (WGS) entry which is preliminary data.</text>
</comment>
<feature type="compositionally biased region" description="Polar residues" evidence="7">
    <location>
        <begin position="483"/>
        <end position="497"/>
    </location>
</feature>
<keyword evidence="8" id="KW-1133">Transmembrane helix</keyword>
<organism evidence="11 12">
    <name type="scientific">Paraburkholderia dipogonis</name>
    <dbReference type="NCBI Taxonomy" id="1211383"/>
    <lineage>
        <taxon>Bacteria</taxon>
        <taxon>Pseudomonadati</taxon>
        <taxon>Pseudomonadota</taxon>
        <taxon>Betaproteobacteria</taxon>
        <taxon>Burkholderiales</taxon>
        <taxon>Burkholderiaceae</taxon>
        <taxon>Paraburkholderia</taxon>
    </lineage>
</organism>
<dbReference type="Pfam" id="PF02518">
    <property type="entry name" value="HATPase_c"/>
    <property type="match status" value="1"/>
</dbReference>
<evidence type="ECO:0000256" key="7">
    <source>
        <dbReference type="SAM" id="MobiDB-lite"/>
    </source>
</evidence>
<dbReference type="Gene3D" id="3.30.450.20">
    <property type="entry name" value="PAS domain"/>
    <property type="match status" value="1"/>
</dbReference>
<dbReference type="Pfam" id="PF00072">
    <property type="entry name" value="Response_reg"/>
    <property type="match status" value="1"/>
</dbReference>
<keyword evidence="4" id="KW-0808">Transferase</keyword>
<evidence type="ECO:0000256" key="3">
    <source>
        <dbReference type="ARBA" id="ARBA00022553"/>
    </source>
</evidence>
<evidence type="ECO:0000256" key="1">
    <source>
        <dbReference type="ARBA" id="ARBA00000085"/>
    </source>
</evidence>
<dbReference type="Pfam" id="PF00512">
    <property type="entry name" value="HisKA"/>
    <property type="match status" value="1"/>
</dbReference>
<feature type="modified residue" description="4-aspartylphosphate" evidence="6">
    <location>
        <position position="981"/>
    </location>
</feature>
<feature type="domain" description="Response regulatory" evidence="10">
    <location>
        <begin position="932"/>
        <end position="1046"/>
    </location>
</feature>
<dbReference type="SUPFAM" id="SSF55874">
    <property type="entry name" value="ATPase domain of HSP90 chaperone/DNA topoisomerase II/histidine kinase"/>
    <property type="match status" value="1"/>
</dbReference>
<keyword evidence="11" id="KW-0067">ATP-binding</keyword>
<dbReference type="SMART" id="SM00388">
    <property type="entry name" value="HisKA"/>
    <property type="match status" value="1"/>
</dbReference>
<dbReference type="Gene3D" id="1.10.287.130">
    <property type="match status" value="1"/>
</dbReference>
<keyword evidence="11" id="KW-0547">Nucleotide-binding</keyword>
<dbReference type="InterPro" id="IPR001789">
    <property type="entry name" value="Sig_transdc_resp-reg_receiver"/>
</dbReference>
<dbReference type="InterPro" id="IPR004358">
    <property type="entry name" value="Sig_transdc_His_kin-like_C"/>
</dbReference>
<dbReference type="PROSITE" id="PS50110">
    <property type="entry name" value="RESPONSE_REGULATORY"/>
    <property type="match status" value="1"/>
</dbReference>
<gene>
    <name evidence="11" type="ORF">PQR57_14675</name>
</gene>
<dbReference type="CDD" id="cd00082">
    <property type="entry name" value="HisKA"/>
    <property type="match status" value="1"/>
</dbReference>
<dbReference type="Gene3D" id="3.30.565.10">
    <property type="entry name" value="Histidine kinase-like ATPase, C-terminal domain"/>
    <property type="match status" value="1"/>
</dbReference>
<dbReference type="SMART" id="SM00448">
    <property type="entry name" value="REC"/>
    <property type="match status" value="1"/>
</dbReference>
<sequence>MQKILDRTQESLAQAFATLAQNAKRQQRLYLATIGSLMLIVLIFALVLAVAAGLTHLEYRRTLESQNAAEVSLLLHQEESFLRRAELTLDYYYGGAAARSAPDATQQAILKSGVARGKVDRVDAEFDLVVGETTRNAWGPQLGEKLGRLYESAQSTLVTQQAFELQQRATLIGLNEDFAVILPSLAQPLVGQAGSADQAVTSTPQPAIVSLLRETLERHLEAQTGKRVPGKGERVWLGPYRDPLQNRPVISAVSAYYHGDTPTTLISANIPLDVLVSRIAPADSEGVILLMTADRRIAVSSTPLDMPIANLLRQAVAATPSHVFHYSPEGTIFHEPLGPGFGFLVGYIPWSALIVALGWQLAVIGCLAALTLLAIALMARYFGLRLLRNSFAETSRALESETLNHILVSATPVGLCIVRQSDYSILTANALAAELLGIEADGSRLPPHVVGEFLAQAPDQTSATAIARVAAFVAPARPAHQHQFPQQSQTEPQTASPSDKGGGAPSRFLQFIYAPVRYAGENVLFCAILDVTAQTMLEQQLRHAQQTSEALMRARTNLFAALSHEIRTPLNALLGNVELFARTPGLEAHSQRFATLRVATDALRRVVNDILDFSKIDAGVMWLVRKPFRLIDEFESIALSYASMDGDSSIRFYAFLSPTLDQTLIGDRMRIAQIVNNLLSNAFKFTSTGKITLHAEVIDDSPDCAILTCQVSDSGAGMNEETLARLFKPFAQGELGASRGAGGTGLGLAICRRLCEVMGGQIAADSVPGVGSAFRVSIPLAKAPVDSLAPATVPEQRGTVLVLSMERETSELLDRWLQHAGWMGHLVTSLAAAQLWLRMNAPPDLLLASGEYDLEVIAALRTLQPVGAVWITRGGPHYPEPRGDGVFEVSEFSWTAILSAIELARGGTSAAPTPAPAMADSVGIHPTLRGLPVLVAEDNPLIQNLVAEQLVELGCVPTIAPDGKHALRLFEQTGFEVVLTDIHMPEMDGYELLAALRKLHATVRVLAFSAVAEHEGAHNWRERGFSGYVAKPATLSELQAALLEVAPASAPPQVAPENVAPDKAMAPAPNAGSTLSADDKARYSAMLKEHLQKDLPKLLAIVEEEDVQALAGWAHSASGAFVVVQEPQFVDQCRRLQRLCNDSGRWTTDMDELAISLHDALLDHYGLDEESAH</sequence>
<keyword evidence="12" id="KW-1185">Reference proteome</keyword>
<dbReference type="Gene3D" id="3.40.50.2300">
    <property type="match status" value="1"/>
</dbReference>
<dbReference type="CDD" id="cd17546">
    <property type="entry name" value="REC_hyHK_CKI1_RcsC-like"/>
    <property type="match status" value="1"/>
</dbReference>
<keyword evidence="8" id="KW-0472">Membrane</keyword>
<dbReference type="SUPFAM" id="SSF47226">
    <property type="entry name" value="Histidine-containing phosphotransfer domain, HPT domain"/>
    <property type="match status" value="1"/>
</dbReference>
<dbReference type="SUPFAM" id="SSF52172">
    <property type="entry name" value="CheY-like"/>
    <property type="match status" value="1"/>
</dbReference>
<feature type="region of interest" description="Disordered" evidence="7">
    <location>
        <begin position="480"/>
        <end position="502"/>
    </location>
</feature>
<name>A0ABW9AQF7_9BURK</name>
<dbReference type="PRINTS" id="PR00344">
    <property type="entry name" value="BCTRLSENSOR"/>
</dbReference>
<evidence type="ECO:0000259" key="10">
    <source>
        <dbReference type="PROSITE" id="PS50110"/>
    </source>
</evidence>
<feature type="transmembrane region" description="Helical" evidence="8">
    <location>
        <begin position="357"/>
        <end position="379"/>
    </location>
</feature>
<dbReference type="InterPro" id="IPR036097">
    <property type="entry name" value="HisK_dim/P_sf"/>
</dbReference>
<evidence type="ECO:0000256" key="4">
    <source>
        <dbReference type="ARBA" id="ARBA00022679"/>
    </source>
</evidence>
<keyword evidence="8" id="KW-0812">Transmembrane</keyword>
<dbReference type="InterPro" id="IPR003594">
    <property type="entry name" value="HATPase_dom"/>
</dbReference>
<reference evidence="11 12" key="1">
    <citation type="journal article" date="2024" name="Chem. Sci.">
        <title>Discovery of megapolipeptins by genome mining of a Burkholderiales bacteria collection.</title>
        <authorList>
            <person name="Paulo B.S."/>
            <person name="Recchia M.J.J."/>
            <person name="Lee S."/>
            <person name="Fergusson C.H."/>
            <person name="Romanowski S.B."/>
            <person name="Hernandez A."/>
            <person name="Krull N."/>
            <person name="Liu D.Y."/>
            <person name="Cavanagh H."/>
            <person name="Bos A."/>
            <person name="Gray C.A."/>
            <person name="Murphy B.T."/>
            <person name="Linington R.G."/>
            <person name="Eustaquio A.S."/>
        </authorList>
    </citation>
    <scope>NUCLEOTIDE SEQUENCE [LARGE SCALE GENOMIC DNA]</scope>
    <source>
        <strain evidence="11 12">RL17-350-BIC-A</strain>
    </source>
</reference>
<evidence type="ECO:0000313" key="12">
    <source>
        <dbReference type="Proteomes" id="UP001629230"/>
    </source>
</evidence>
<keyword evidence="5" id="KW-0418">Kinase</keyword>
<dbReference type="PROSITE" id="PS50109">
    <property type="entry name" value="HIS_KIN"/>
    <property type="match status" value="1"/>
</dbReference>
<dbReference type="SMART" id="SM00387">
    <property type="entry name" value="HATPase_c"/>
    <property type="match status" value="1"/>
</dbReference>
<dbReference type="InterPro" id="IPR003661">
    <property type="entry name" value="HisK_dim/P_dom"/>
</dbReference>
<protein>
    <recommendedName>
        <fullName evidence="2">histidine kinase</fullName>
        <ecNumber evidence="2">2.7.13.3</ecNumber>
    </recommendedName>
</protein>
<dbReference type="InterPro" id="IPR036641">
    <property type="entry name" value="HPT_dom_sf"/>
</dbReference>
<evidence type="ECO:0000256" key="2">
    <source>
        <dbReference type="ARBA" id="ARBA00012438"/>
    </source>
</evidence>